<organism evidence="1 2">
    <name type="scientific">Phorcysia thermohydrogeniphila</name>
    <dbReference type="NCBI Taxonomy" id="936138"/>
    <lineage>
        <taxon>Bacteria</taxon>
        <taxon>Pseudomonadati</taxon>
        <taxon>Aquificota</taxon>
        <taxon>Aquificia</taxon>
        <taxon>Desulfurobacteriales</taxon>
        <taxon>Desulfurobacteriaceae</taxon>
        <taxon>Phorcysia</taxon>
    </lineage>
</organism>
<comment type="caution">
    <text evidence="1">The sequence shown here is derived from an EMBL/GenBank/DDBJ whole genome shotgun (WGS) entry which is preliminary data.</text>
</comment>
<evidence type="ECO:0000313" key="2">
    <source>
        <dbReference type="Proteomes" id="UP000295777"/>
    </source>
</evidence>
<dbReference type="AlphaFoldDB" id="A0A4R1GBK6"/>
<sequence length="200" mass="23739">MYLLVVDNGPILSLYKCLKWQYFFETFSKICGVEFRRLELAKKEFEKQRGNIPGIVYVATEEIENDPDFAYLVAYLNQLKDTCKHERDDVTNKIRCLSEVDIKQLAYVLLLLDRGCDKFPKYLTEEDVLRKFVRNSKDLEEYFSKIFCSTKDILICYCKKNSNLKKTYHEYLEILKKKGRMLGHLPEPKDCFCCGKRSRF</sequence>
<accession>A0A4R1GBK6</accession>
<evidence type="ECO:0000313" key="1">
    <source>
        <dbReference type="EMBL" id="TCK05158.1"/>
    </source>
</evidence>
<dbReference type="EMBL" id="SMFV01000002">
    <property type="protein sequence ID" value="TCK05158.1"/>
    <property type="molecule type" value="Genomic_DNA"/>
</dbReference>
<dbReference type="Proteomes" id="UP000295777">
    <property type="component" value="Unassembled WGS sequence"/>
</dbReference>
<keyword evidence="2" id="KW-1185">Reference proteome</keyword>
<proteinExistence type="predicted"/>
<reference evidence="1 2" key="1">
    <citation type="submission" date="2019-03" db="EMBL/GenBank/DDBJ databases">
        <title>Genomic Encyclopedia of Archaeal and Bacterial Type Strains, Phase II (KMG-II): from individual species to whole genera.</title>
        <authorList>
            <person name="Goeker M."/>
        </authorList>
    </citation>
    <scope>NUCLEOTIDE SEQUENCE [LARGE SCALE GENOMIC DNA]</scope>
    <source>
        <strain evidence="1 2">DSM 24425</strain>
    </source>
</reference>
<name>A0A4R1GBK6_9BACT</name>
<gene>
    <name evidence="1" type="ORF">CLV27_0577</name>
</gene>
<protein>
    <submittedName>
        <fullName evidence="1">Uncharacterized protein</fullName>
    </submittedName>
</protein>